<feature type="compositionally biased region" description="Basic and acidic residues" evidence="1">
    <location>
        <begin position="753"/>
        <end position="765"/>
    </location>
</feature>
<feature type="region of interest" description="Disordered" evidence="1">
    <location>
        <begin position="753"/>
        <end position="780"/>
    </location>
</feature>
<feature type="compositionally biased region" description="Basic and acidic residues" evidence="1">
    <location>
        <begin position="480"/>
        <end position="489"/>
    </location>
</feature>
<feature type="region of interest" description="Disordered" evidence="1">
    <location>
        <begin position="537"/>
        <end position="590"/>
    </location>
</feature>
<feature type="compositionally biased region" description="Low complexity" evidence="1">
    <location>
        <begin position="540"/>
        <end position="568"/>
    </location>
</feature>
<feature type="region of interest" description="Disordered" evidence="1">
    <location>
        <begin position="846"/>
        <end position="876"/>
    </location>
</feature>
<evidence type="ECO:0000313" key="3">
    <source>
        <dbReference type="Proteomes" id="UP001590951"/>
    </source>
</evidence>
<feature type="compositionally biased region" description="Polar residues" evidence="1">
    <location>
        <begin position="1084"/>
        <end position="1110"/>
    </location>
</feature>
<feature type="compositionally biased region" description="Polar residues" evidence="1">
    <location>
        <begin position="1032"/>
        <end position="1044"/>
    </location>
</feature>
<sequence length="1290" mass="140829">MMGGLYASDNAPRRLSKPRKNTSSSNLPSTFSDQQTDPSSSPLHSSDHDYFGEHAAVVNSQGERRSRRKSRSKIRAYLYGSNEEAIQNSSEEEDGRIGLSGTARNVRKRMSRTGSSITQLQSAKASSAYLSKSESQGSDPEESAMVAHQIKERAYQDSLAAKNHVTSPIDEDKHPDSVMAPVRRKSLYTPGIATRNASDILRKPPQPDSNLSQVDRDYYYNPARPESSPLAQLAKFNLVEDGRATPSSIHNFPQLGGLQLGTLRVTNGIPRNDTPDIMCRSATPHSKTQEEYYTASEGSLIGNLSGAFPCASISPLQTEREIQSSFQSEDEDNVTPREPLDPRKAMRDPAANVADEYMAELEGNPFSYSETPMSKGNANEDDSLDDEGIFINQAEGPAADMCRQFIDDAAVHQGGSQTREDAFRKLNGNTPSIHESQRLSVPSSTTSRYSVSTEVLKTDSGYGSNSSLYANHRTATNNGHEVKFHETEPVRMLSRSSGHSGPQEMPEPISKPGDYNSQPVGPALIPYSLNVMPRHAVQRSTPNLSTSPSSPTANTVRPSARSSVRPSSQTLARKLQKPRPKSQPPPVNSITVQGYRGLEQASIPRVPSVIAARHADRLRQFPLLDHTFPSSQHTTAVENSSPAEVRLMPVRFPSPANALEAATADLYAAPVNTDETKSSRHRLSLKNRKSTMVDGNEWTHSDIVRSPSWSDIGGGRKKREQKRQAKEERKAEKRLLREERELAKRLENDRKDLDRQIRKDGEKLRGGRSRSASRTREPSQYDTLVTIADFGTVTESLGGNPYDVATSMFSSASPTASNKHPHQISAAMSRLKSMVGMDEMAAVELGRARRPARSQSIGRLSPSTKGFSSGGGSISGKRLRPHSMWGNNEPPVPAFAAMDLQGHDLEWARSRQRSGSFSDIGGIPRKSIRVSSFILDAPPVPALPTIQQVEQKEAQVTKSRPRSTIVGATPVQASLQRIDNQEIPNDGSSLSGRSKSSSPPKIRARKLVPDLWSNGSLEKKGPKATTRLRPKASSNNVPSSTNEEQLGKDNIWESQRQAWSRRRKSAGEALLRSQKSAMFDKRPTSSNSWSMQQQNDRPSLTASAYTSEPQYLNRPKRSSRPGPIPLAPLPNQLASHPQLSPQRRLYKLESTSSPNSSNEDASYHQPAPQQTLRPGPSPLTGQAQPQSQPQPQLPTPAQPRAQPQPFTITRKRVGSSSGSGSSTPTSAFESLTGRYAGGLMYGYEPGCGLGGSAGTRSTKTEASRKSVDVSKGFGIDLSDVPIFVAPTPTK</sequence>
<dbReference type="CDD" id="cd22265">
    <property type="entry name" value="UDM1_RNF168"/>
    <property type="match status" value="1"/>
</dbReference>
<feature type="region of interest" description="Disordered" evidence="1">
    <location>
        <begin position="954"/>
        <end position="1203"/>
    </location>
</feature>
<reference evidence="2 3" key="1">
    <citation type="submission" date="2024-09" db="EMBL/GenBank/DDBJ databases">
        <title>Rethinking Asexuality: The Enigmatic Case of Functional Sexual Genes in Lepraria (Stereocaulaceae).</title>
        <authorList>
            <person name="Doellman M."/>
            <person name="Sun Y."/>
            <person name="Barcenas-Pena A."/>
            <person name="Lumbsch H.T."/>
            <person name="Grewe F."/>
        </authorList>
    </citation>
    <scope>NUCLEOTIDE SEQUENCE [LARGE SCALE GENOMIC DNA]</scope>
    <source>
        <strain evidence="2 3">Grewe 0041</strain>
    </source>
</reference>
<name>A0ABR4BB98_9LECA</name>
<feature type="compositionally biased region" description="Low complexity" evidence="1">
    <location>
        <begin position="119"/>
        <end position="136"/>
    </location>
</feature>
<feature type="compositionally biased region" description="Polar residues" evidence="1">
    <location>
        <begin position="366"/>
        <end position="377"/>
    </location>
</feature>
<feature type="compositionally biased region" description="Polar residues" evidence="1">
    <location>
        <begin position="21"/>
        <end position="36"/>
    </location>
</feature>
<accession>A0ABR4BB98</accession>
<feature type="compositionally biased region" description="Low complexity" evidence="1">
    <location>
        <begin position="987"/>
        <end position="1001"/>
    </location>
</feature>
<feature type="region of interest" description="Disordered" evidence="1">
    <location>
        <begin position="318"/>
        <end position="348"/>
    </location>
</feature>
<dbReference type="EMBL" id="JBHFEH010000014">
    <property type="protein sequence ID" value="KAL2054707.1"/>
    <property type="molecule type" value="Genomic_DNA"/>
</dbReference>
<keyword evidence="3" id="KW-1185">Reference proteome</keyword>
<protein>
    <submittedName>
        <fullName evidence="2">Uncharacterized protein</fullName>
    </submittedName>
</protein>
<feature type="region of interest" description="Disordered" evidence="1">
    <location>
        <begin position="428"/>
        <end position="448"/>
    </location>
</feature>
<feature type="compositionally biased region" description="Basic residues" evidence="1">
    <location>
        <begin position="65"/>
        <end position="74"/>
    </location>
</feature>
<comment type="caution">
    <text evidence="2">The sequence shown here is derived from an EMBL/GenBank/DDBJ whole genome shotgun (WGS) entry which is preliminary data.</text>
</comment>
<feature type="compositionally biased region" description="Polar residues" evidence="1">
    <location>
        <begin position="1132"/>
        <end position="1141"/>
    </location>
</feature>
<feature type="compositionally biased region" description="Polar residues" evidence="1">
    <location>
        <begin position="1149"/>
        <end position="1160"/>
    </location>
</feature>
<feature type="region of interest" description="Disordered" evidence="1">
    <location>
        <begin position="697"/>
        <end position="731"/>
    </location>
</feature>
<organism evidence="2 3">
    <name type="scientific">Lepraria finkii</name>
    <dbReference type="NCBI Taxonomy" id="1340010"/>
    <lineage>
        <taxon>Eukaryota</taxon>
        <taxon>Fungi</taxon>
        <taxon>Dikarya</taxon>
        <taxon>Ascomycota</taxon>
        <taxon>Pezizomycotina</taxon>
        <taxon>Lecanoromycetes</taxon>
        <taxon>OSLEUM clade</taxon>
        <taxon>Lecanoromycetidae</taxon>
        <taxon>Lecanorales</taxon>
        <taxon>Lecanorineae</taxon>
        <taxon>Stereocaulaceae</taxon>
        <taxon>Lepraria</taxon>
    </lineage>
</organism>
<proteinExistence type="predicted"/>
<feature type="region of interest" description="Disordered" evidence="1">
    <location>
        <begin position="364"/>
        <end position="384"/>
    </location>
</feature>
<dbReference type="Proteomes" id="UP001590951">
    <property type="component" value="Unassembled WGS sequence"/>
</dbReference>
<feature type="compositionally biased region" description="Basic and acidic residues" evidence="1">
    <location>
        <begin position="722"/>
        <end position="731"/>
    </location>
</feature>
<gene>
    <name evidence="2" type="ORF">ABVK25_005011</name>
</gene>
<feature type="region of interest" description="Disordered" evidence="1">
    <location>
        <begin position="1"/>
        <end position="146"/>
    </location>
</feature>
<feature type="region of interest" description="Disordered" evidence="1">
    <location>
        <begin position="474"/>
        <end position="521"/>
    </location>
</feature>
<feature type="compositionally biased region" description="Basic and acidic residues" evidence="1">
    <location>
        <begin position="334"/>
        <end position="347"/>
    </location>
</feature>
<evidence type="ECO:0000313" key="2">
    <source>
        <dbReference type="EMBL" id="KAL2054707.1"/>
    </source>
</evidence>
<evidence type="ECO:0000256" key="1">
    <source>
        <dbReference type="SAM" id="MobiDB-lite"/>
    </source>
</evidence>